<protein>
    <submittedName>
        <fullName evidence="1">Reverse transcriptase</fullName>
    </submittedName>
</protein>
<accession>A0AAV3ZRJ6</accession>
<evidence type="ECO:0000313" key="2">
    <source>
        <dbReference type="Proteomes" id="UP000735302"/>
    </source>
</evidence>
<dbReference type="GO" id="GO:0003964">
    <property type="term" value="F:RNA-directed DNA polymerase activity"/>
    <property type="evidence" value="ECO:0007669"/>
    <property type="project" value="UniProtKB-KW"/>
</dbReference>
<evidence type="ECO:0000313" key="1">
    <source>
        <dbReference type="EMBL" id="GFN97771.1"/>
    </source>
</evidence>
<keyword evidence="1" id="KW-0695">RNA-directed DNA polymerase</keyword>
<comment type="caution">
    <text evidence="1">The sequence shown here is derived from an EMBL/GenBank/DDBJ whole genome shotgun (WGS) entry which is preliminary data.</text>
</comment>
<name>A0AAV3ZRJ6_9GAST</name>
<sequence length="226" mass="26705">MPEKAFCLDEKFRELLIAKRQKIHFPPTSEVKQWEELVSKIFLKLDELLGKSTLEHDLATFGDIVNQKCLATLGAKQYRIRAHPRKSRRQREMQMLRKQKRDLKKQMKAAPVEERTGLRALWRDLKAKQSVLSRAESARKRRSQKKRTPEYFFKDPFQIVRHLFQQSRSDTLTAQKEELEAYLRKIYSDPERERPLEDVEGLVWPSAPGVKFNSKPPTLCRENSID</sequence>
<keyword evidence="1" id="KW-0808">Transferase</keyword>
<proteinExistence type="predicted"/>
<dbReference type="Proteomes" id="UP000735302">
    <property type="component" value="Unassembled WGS sequence"/>
</dbReference>
<organism evidence="1 2">
    <name type="scientific">Plakobranchus ocellatus</name>
    <dbReference type="NCBI Taxonomy" id="259542"/>
    <lineage>
        <taxon>Eukaryota</taxon>
        <taxon>Metazoa</taxon>
        <taxon>Spiralia</taxon>
        <taxon>Lophotrochozoa</taxon>
        <taxon>Mollusca</taxon>
        <taxon>Gastropoda</taxon>
        <taxon>Heterobranchia</taxon>
        <taxon>Euthyneura</taxon>
        <taxon>Panpulmonata</taxon>
        <taxon>Sacoglossa</taxon>
        <taxon>Placobranchoidea</taxon>
        <taxon>Plakobranchidae</taxon>
        <taxon>Plakobranchus</taxon>
    </lineage>
</organism>
<gene>
    <name evidence="1" type="ORF">PoB_002427700</name>
</gene>
<reference evidence="1 2" key="1">
    <citation type="journal article" date="2021" name="Elife">
        <title>Chloroplast acquisition without the gene transfer in kleptoplastic sea slugs, Plakobranchus ocellatus.</title>
        <authorList>
            <person name="Maeda T."/>
            <person name="Takahashi S."/>
            <person name="Yoshida T."/>
            <person name="Shimamura S."/>
            <person name="Takaki Y."/>
            <person name="Nagai Y."/>
            <person name="Toyoda A."/>
            <person name="Suzuki Y."/>
            <person name="Arimoto A."/>
            <person name="Ishii H."/>
            <person name="Satoh N."/>
            <person name="Nishiyama T."/>
            <person name="Hasebe M."/>
            <person name="Maruyama T."/>
            <person name="Minagawa J."/>
            <person name="Obokata J."/>
            <person name="Shigenobu S."/>
        </authorList>
    </citation>
    <scope>NUCLEOTIDE SEQUENCE [LARGE SCALE GENOMIC DNA]</scope>
</reference>
<keyword evidence="2" id="KW-1185">Reference proteome</keyword>
<dbReference type="EMBL" id="BLXT01002806">
    <property type="protein sequence ID" value="GFN97771.1"/>
    <property type="molecule type" value="Genomic_DNA"/>
</dbReference>
<keyword evidence="1" id="KW-0548">Nucleotidyltransferase</keyword>
<dbReference type="AlphaFoldDB" id="A0AAV3ZRJ6"/>